<dbReference type="CDD" id="cd07012">
    <property type="entry name" value="PBP2_Bug_TTT"/>
    <property type="match status" value="1"/>
</dbReference>
<dbReference type="PANTHER" id="PTHR42928:SF5">
    <property type="entry name" value="BLR1237 PROTEIN"/>
    <property type="match status" value="1"/>
</dbReference>
<dbReference type="Gene3D" id="3.40.190.10">
    <property type="entry name" value="Periplasmic binding protein-like II"/>
    <property type="match status" value="1"/>
</dbReference>
<organism evidence="2">
    <name type="scientific">Salinispirillum sp. LH 10-3-1</name>
    <dbReference type="NCBI Taxonomy" id="2952525"/>
    <lineage>
        <taxon>Bacteria</taxon>
        <taxon>Pseudomonadati</taxon>
        <taxon>Pseudomonadota</taxon>
        <taxon>Gammaproteobacteria</taxon>
        <taxon>Oceanospirillales</taxon>
        <taxon>Saccharospirillaceae</taxon>
        <taxon>Salinispirillum</taxon>
    </lineage>
</organism>
<sequence>MATDTFPNRPLTMLIGFNPGGSTDVQAQVLAPILAEILGQPVELLHQSGAGGAVAAAMLASSPDQGYIFQYGLSLPFTFSPLASRASYNHLSFRYVAGVTLDQAALVTGPSTPFTDWAGFLEYARANPGTVYATQNIQDRFIINHIADQEGLTFRIVPTTGGAGMAPLILSGDAHFAFSGGTHSAYTESGQMHVLASLADERLVYYPDAPTLRELGYDVSMHAVRVIAVPANTPDYQVDILRRALEQAVEDPRFIAVTEQTIKMPVVFMDEEQLNKLFAEQVEEYKLLILNSTDE</sequence>
<protein>
    <submittedName>
        <fullName evidence="2">Tripartite tricarboxylate transporter substrate binding protein</fullName>
    </submittedName>
</protein>
<dbReference type="EMBL" id="CP101717">
    <property type="protein sequence ID" value="WLD56642.1"/>
    <property type="molecule type" value="Genomic_DNA"/>
</dbReference>
<dbReference type="PANTHER" id="PTHR42928">
    <property type="entry name" value="TRICARBOXYLATE-BINDING PROTEIN"/>
    <property type="match status" value="1"/>
</dbReference>
<evidence type="ECO:0000313" key="2">
    <source>
        <dbReference type="EMBL" id="WLD56642.1"/>
    </source>
</evidence>
<comment type="similarity">
    <text evidence="1">Belongs to the UPF0065 (bug) family.</text>
</comment>
<dbReference type="Gene3D" id="3.40.190.150">
    <property type="entry name" value="Bordetella uptake gene, domain 1"/>
    <property type="match status" value="1"/>
</dbReference>
<dbReference type="AlphaFoldDB" id="A0AB38YBI7"/>
<dbReference type="InterPro" id="IPR042100">
    <property type="entry name" value="Bug_dom1"/>
</dbReference>
<reference evidence="2" key="1">
    <citation type="submission" date="2022-07" db="EMBL/GenBank/DDBJ databases">
        <title>Complete genome sequence of Salinispirillum sp. LH10-3-1 capable of multiple carbohydrate inversion isolated from a soda lake.</title>
        <authorList>
            <person name="Liu J."/>
            <person name="Zhai Y."/>
            <person name="Zhang H."/>
            <person name="Yang H."/>
            <person name="Qu J."/>
            <person name="Li J."/>
        </authorList>
    </citation>
    <scope>NUCLEOTIDE SEQUENCE</scope>
    <source>
        <strain evidence="2">LH 10-3-1</strain>
    </source>
</reference>
<dbReference type="Pfam" id="PF03401">
    <property type="entry name" value="TctC"/>
    <property type="match status" value="1"/>
</dbReference>
<dbReference type="RefSeq" id="WP_304993924.1">
    <property type="nucleotide sequence ID" value="NZ_CP101717.1"/>
</dbReference>
<name>A0AB38YBI7_9GAMM</name>
<proteinExistence type="inferred from homology"/>
<dbReference type="PIRSF" id="PIRSF017082">
    <property type="entry name" value="YflP"/>
    <property type="match status" value="1"/>
</dbReference>
<accession>A0AB38YBI7</accession>
<evidence type="ECO:0000256" key="1">
    <source>
        <dbReference type="ARBA" id="ARBA00006987"/>
    </source>
</evidence>
<dbReference type="InterPro" id="IPR005064">
    <property type="entry name" value="BUG"/>
</dbReference>
<gene>
    <name evidence="2" type="ORF">NFC81_07810</name>
</gene>